<sequence length="68" mass="7752">MERMPTFFHTSGGVPATLVNPFWNECTNKLYKYCGSSDTGVMCRSRYQKVKNLFPVGVTKEIQILFPS</sequence>
<evidence type="ECO:0000313" key="1">
    <source>
        <dbReference type="EMBL" id="KAL3874195.1"/>
    </source>
</evidence>
<comment type="caution">
    <text evidence="1">The sequence shown here is derived from an EMBL/GenBank/DDBJ whole genome shotgun (WGS) entry which is preliminary data.</text>
</comment>
<dbReference type="AlphaFoldDB" id="A0ABD3WNY3"/>
<dbReference type="EMBL" id="JBJQND010000006">
    <property type="protein sequence ID" value="KAL3874195.1"/>
    <property type="molecule type" value="Genomic_DNA"/>
</dbReference>
<gene>
    <name evidence="1" type="ORF">ACJMK2_037241</name>
</gene>
<protein>
    <submittedName>
        <fullName evidence="1">Uncharacterized protein</fullName>
    </submittedName>
</protein>
<evidence type="ECO:0000313" key="2">
    <source>
        <dbReference type="Proteomes" id="UP001634394"/>
    </source>
</evidence>
<reference evidence="1 2" key="1">
    <citation type="submission" date="2024-11" db="EMBL/GenBank/DDBJ databases">
        <title>Chromosome-level genome assembly of the freshwater bivalve Anodonta woodiana.</title>
        <authorList>
            <person name="Chen X."/>
        </authorList>
    </citation>
    <scope>NUCLEOTIDE SEQUENCE [LARGE SCALE GENOMIC DNA]</scope>
    <source>
        <strain evidence="1">MN2024</strain>
        <tissue evidence="1">Gills</tissue>
    </source>
</reference>
<accession>A0ABD3WNY3</accession>
<organism evidence="1 2">
    <name type="scientific">Sinanodonta woodiana</name>
    <name type="common">Chinese pond mussel</name>
    <name type="synonym">Anodonta woodiana</name>
    <dbReference type="NCBI Taxonomy" id="1069815"/>
    <lineage>
        <taxon>Eukaryota</taxon>
        <taxon>Metazoa</taxon>
        <taxon>Spiralia</taxon>
        <taxon>Lophotrochozoa</taxon>
        <taxon>Mollusca</taxon>
        <taxon>Bivalvia</taxon>
        <taxon>Autobranchia</taxon>
        <taxon>Heteroconchia</taxon>
        <taxon>Palaeoheterodonta</taxon>
        <taxon>Unionida</taxon>
        <taxon>Unionoidea</taxon>
        <taxon>Unionidae</taxon>
        <taxon>Unioninae</taxon>
        <taxon>Sinanodonta</taxon>
    </lineage>
</organism>
<keyword evidence="2" id="KW-1185">Reference proteome</keyword>
<proteinExistence type="predicted"/>
<dbReference type="Proteomes" id="UP001634394">
    <property type="component" value="Unassembled WGS sequence"/>
</dbReference>
<name>A0ABD3WNY3_SINWO</name>